<accession>A0A9D3VVL4</accession>
<dbReference type="OrthoDB" id="1738629at2759"/>
<reference evidence="1 2" key="1">
    <citation type="journal article" date="2021" name="Plant Biotechnol. J.">
        <title>Multi-omics assisted identification of the key and species-specific regulatory components of drought-tolerant mechanisms in Gossypium stocksii.</title>
        <authorList>
            <person name="Yu D."/>
            <person name="Ke L."/>
            <person name="Zhang D."/>
            <person name="Wu Y."/>
            <person name="Sun Y."/>
            <person name="Mei J."/>
            <person name="Sun J."/>
            <person name="Sun Y."/>
        </authorList>
    </citation>
    <scope>NUCLEOTIDE SEQUENCE [LARGE SCALE GENOMIC DNA]</scope>
    <source>
        <strain evidence="2">cv. E1</strain>
        <tissue evidence="1">Leaf</tissue>
    </source>
</reference>
<dbReference type="Proteomes" id="UP000828251">
    <property type="component" value="Unassembled WGS sequence"/>
</dbReference>
<gene>
    <name evidence="1" type="ORF">J1N35_013837</name>
</gene>
<sequence length="105" mass="12264">MQENEIIGKLYAKISDVFNQMFTLRDEYSNSKLVQKVLQYLHERFDIKAATIEESKDIDMHIGEFIESFQTFKIKLDEVKRSITKENNIALQVTETMPTDQSIAT</sequence>
<keyword evidence="2" id="KW-1185">Reference proteome</keyword>
<dbReference type="AlphaFoldDB" id="A0A9D3VVL4"/>
<protein>
    <submittedName>
        <fullName evidence="1">Uncharacterized protein</fullName>
    </submittedName>
</protein>
<dbReference type="EMBL" id="JAIQCV010000005">
    <property type="protein sequence ID" value="KAH1096916.1"/>
    <property type="molecule type" value="Genomic_DNA"/>
</dbReference>
<evidence type="ECO:0000313" key="2">
    <source>
        <dbReference type="Proteomes" id="UP000828251"/>
    </source>
</evidence>
<comment type="caution">
    <text evidence="1">The sequence shown here is derived from an EMBL/GenBank/DDBJ whole genome shotgun (WGS) entry which is preliminary data.</text>
</comment>
<evidence type="ECO:0000313" key="1">
    <source>
        <dbReference type="EMBL" id="KAH1096916.1"/>
    </source>
</evidence>
<proteinExistence type="predicted"/>
<name>A0A9D3VVL4_9ROSI</name>
<organism evidence="1 2">
    <name type="scientific">Gossypium stocksii</name>
    <dbReference type="NCBI Taxonomy" id="47602"/>
    <lineage>
        <taxon>Eukaryota</taxon>
        <taxon>Viridiplantae</taxon>
        <taxon>Streptophyta</taxon>
        <taxon>Embryophyta</taxon>
        <taxon>Tracheophyta</taxon>
        <taxon>Spermatophyta</taxon>
        <taxon>Magnoliopsida</taxon>
        <taxon>eudicotyledons</taxon>
        <taxon>Gunneridae</taxon>
        <taxon>Pentapetalae</taxon>
        <taxon>rosids</taxon>
        <taxon>malvids</taxon>
        <taxon>Malvales</taxon>
        <taxon>Malvaceae</taxon>
        <taxon>Malvoideae</taxon>
        <taxon>Gossypium</taxon>
    </lineage>
</organism>